<reference evidence="4" key="1">
    <citation type="submission" date="2023-07" db="EMBL/GenBank/DDBJ databases">
        <title>30 novel species of actinomycetes from the DSMZ collection.</title>
        <authorList>
            <person name="Nouioui I."/>
        </authorList>
    </citation>
    <scope>NUCLEOTIDE SEQUENCE [LARGE SCALE GENOMIC DNA]</scope>
    <source>
        <strain evidence="4">DSM 44915</strain>
    </source>
</reference>
<evidence type="ECO:0000313" key="4">
    <source>
        <dbReference type="Proteomes" id="UP001183410"/>
    </source>
</evidence>
<dbReference type="CDD" id="cd00093">
    <property type="entry name" value="HTH_XRE"/>
    <property type="match status" value="1"/>
</dbReference>
<feature type="compositionally biased region" description="Pro residues" evidence="1">
    <location>
        <begin position="94"/>
        <end position="105"/>
    </location>
</feature>
<name>A0ABU2JXD7_9ACTN</name>
<dbReference type="InterPro" id="IPR010982">
    <property type="entry name" value="Lambda_DNA-bd_dom_sf"/>
</dbReference>
<feature type="compositionally biased region" description="Basic and acidic residues" evidence="1">
    <location>
        <begin position="81"/>
        <end position="90"/>
    </location>
</feature>
<dbReference type="SUPFAM" id="SSF47413">
    <property type="entry name" value="lambda repressor-like DNA-binding domains"/>
    <property type="match status" value="1"/>
</dbReference>
<organism evidence="3 4">
    <name type="scientific">Streptomyces chisholmiae</name>
    <dbReference type="NCBI Taxonomy" id="3075540"/>
    <lineage>
        <taxon>Bacteria</taxon>
        <taxon>Bacillati</taxon>
        <taxon>Actinomycetota</taxon>
        <taxon>Actinomycetes</taxon>
        <taxon>Kitasatosporales</taxon>
        <taxon>Streptomycetaceae</taxon>
        <taxon>Streptomyces</taxon>
    </lineage>
</organism>
<evidence type="ECO:0000259" key="2">
    <source>
        <dbReference type="SMART" id="SM00530"/>
    </source>
</evidence>
<feature type="compositionally biased region" description="Pro residues" evidence="1">
    <location>
        <begin position="114"/>
        <end position="123"/>
    </location>
</feature>
<protein>
    <submittedName>
        <fullName evidence="3">Helix-turn-helix transcriptional regulator</fullName>
    </submittedName>
</protein>
<dbReference type="InterPro" id="IPR001387">
    <property type="entry name" value="Cro/C1-type_HTH"/>
</dbReference>
<evidence type="ECO:0000256" key="1">
    <source>
        <dbReference type="SAM" id="MobiDB-lite"/>
    </source>
</evidence>
<feature type="domain" description="HTH cro/C1-type" evidence="2">
    <location>
        <begin position="9"/>
        <end position="69"/>
    </location>
</feature>
<accession>A0ABU2JXD7</accession>
<dbReference type="Pfam" id="PF13560">
    <property type="entry name" value="HTH_31"/>
    <property type="match status" value="1"/>
</dbReference>
<comment type="caution">
    <text evidence="3">The sequence shown here is derived from an EMBL/GenBank/DDBJ whole genome shotgun (WGS) entry which is preliminary data.</text>
</comment>
<sequence length="392" mass="41138">MGADVEIADLAALLEELKGRSGLSYGVLAKRLHLSPSTLHRYCKGGGLPPEFAVVERFARLCGAKPDELVELHRRWIAADTAREREREGRVPAPAEPPTPTPAPAAPLAAPTTAPAPPVPPAARAPAGVAPAAAPPAPWPAPAGPPGWRRRRPVLLAGAVALAVVLIAGVLLATRDDEADEADGPASTGDAQAPAPVTVAARPHAFEEPCGNRYLVDSEPQLVPPPPEEPDAPGWARAMGAVSADQQYIELTIQGTGADRVVLRDLHVRVTRSGDPLPWPVYAGYGACGGGPVATTAFDINLDAATPEATATGEQPELPLWVDATSPLVVYITARTDSRDVDWHLELDWASGERDGVLRIDDEGQPFHTSASTGQEEWAFPLGGTDWYATSG</sequence>
<feature type="compositionally biased region" description="Pro residues" evidence="1">
    <location>
        <begin position="133"/>
        <end position="145"/>
    </location>
</feature>
<dbReference type="EMBL" id="JAVREO010000018">
    <property type="protein sequence ID" value="MDT0269612.1"/>
    <property type="molecule type" value="Genomic_DNA"/>
</dbReference>
<dbReference type="Proteomes" id="UP001183410">
    <property type="component" value="Unassembled WGS sequence"/>
</dbReference>
<evidence type="ECO:0000313" key="3">
    <source>
        <dbReference type="EMBL" id="MDT0269612.1"/>
    </source>
</evidence>
<dbReference type="Gene3D" id="1.10.260.40">
    <property type="entry name" value="lambda repressor-like DNA-binding domains"/>
    <property type="match status" value="1"/>
</dbReference>
<proteinExistence type="predicted"/>
<feature type="region of interest" description="Disordered" evidence="1">
    <location>
        <begin position="81"/>
        <end position="145"/>
    </location>
</feature>
<keyword evidence="4" id="KW-1185">Reference proteome</keyword>
<dbReference type="SMART" id="SM00530">
    <property type="entry name" value="HTH_XRE"/>
    <property type="match status" value="1"/>
</dbReference>
<dbReference type="RefSeq" id="WP_311669696.1">
    <property type="nucleotide sequence ID" value="NZ_JAVREO010000018.1"/>
</dbReference>
<gene>
    <name evidence="3" type="ORF">RM844_25335</name>
</gene>